<protein>
    <submittedName>
        <fullName evidence="2">Ribosomal protein S18 acetylase RimI-like enzyme</fullName>
    </submittedName>
</protein>
<accession>A0ABT9Y839</accession>
<dbReference type="RefSeq" id="WP_307224019.1">
    <property type="nucleotide sequence ID" value="NZ_CP116940.1"/>
</dbReference>
<dbReference type="SUPFAM" id="SSF55729">
    <property type="entry name" value="Acyl-CoA N-acyltransferases (Nat)"/>
    <property type="match status" value="1"/>
</dbReference>
<dbReference type="InterPro" id="IPR000182">
    <property type="entry name" value="GNAT_dom"/>
</dbReference>
<dbReference type="Gene3D" id="3.40.630.30">
    <property type="match status" value="1"/>
</dbReference>
<evidence type="ECO:0000313" key="2">
    <source>
        <dbReference type="EMBL" id="MDQ0203876.1"/>
    </source>
</evidence>
<dbReference type="PANTHER" id="PTHR43305:SF1">
    <property type="entry name" value="FAMILY N-ACETYLTRANSFERASE, PUTATIVE (AFU_ORTHOLOGUE AFUA_2G01380)-RELATED"/>
    <property type="match status" value="1"/>
</dbReference>
<gene>
    <name evidence="2" type="ORF">J2S01_001595</name>
</gene>
<dbReference type="PANTHER" id="PTHR43305">
    <property type="entry name" value="FAMILY N-ACETYLTRANSFERASE, PUTATIVE (AFU_ORTHOLOGUE AFUA_2G01380)-RELATED"/>
    <property type="match status" value="1"/>
</dbReference>
<feature type="domain" description="N-acetyltransferase" evidence="1">
    <location>
        <begin position="18"/>
        <end position="162"/>
    </location>
</feature>
<comment type="caution">
    <text evidence="2">The sequence shown here is derived from an EMBL/GenBank/DDBJ whole genome shotgun (WGS) entry which is preliminary data.</text>
</comment>
<dbReference type="InterPro" id="IPR016181">
    <property type="entry name" value="Acyl_CoA_acyltransferase"/>
</dbReference>
<dbReference type="InterPro" id="IPR052777">
    <property type="entry name" value="Acetyltransferase_Enz"/>
</dbReference>
<dbReference type="PROSITE" id="PS51186">
    <property type="entry name" value="GNAT"/>
    <property type="match status" value="1"/>
</dbReference>
<dbReference type="EMBL" id="JAUSUE010000010">
    <property type="protein sequence ID" value="MDQ0203876.1"/>
    <property type="molecule type" value="Genomic_DNA"/>
</dbReference>
<organism evidence="2 3">
    <name type="scientific">Pectinatus haikarae</name>
    <dbReference type="NCBI Taxonomy" id="349096"/>
    <lineage>
        <taxon>Bacteria</taxon>
        <taxon>Bacillati</taxon>
        <taxon>Bacillota</taxon>
        <taxon>Negativicutes</taxon>
        <taxon>Selenomonadales</taxon>
        <taxon>Selenomonadaceae</taxon>
        <taxon>Pectinatus</taxon>
    </lineage>
</organism>
<name>A0ABT9Y839_9FIRM</name>
<sequence length="162" mass="18951">MMELELKSGYDEKKDISILFTEYTTMLVNENPNFAKSLKAQNYDSELDNLRAKYGPPDGRLYIAYANGKAAGCAACHRFDNRRCELKRLYVSPQYRGHHLASILIDKILEEAKKIGYKSILLDTLPFLKEAIFLYKNKYKFREIPKYYDTPIKETIFMEKIL</sequence>
<proteinExistence type="predicted"/>
<keyword evidence="3" id="KW-1185">Reference proteome</keyword>
<dbReference type="Pfam" id="PF00583">
    <property type="entry name" value="Acetyltransf_1"/>
    <property type="match status" value="1"/>
</dbReference>
<evidence type="ECO:0000259" key="1">
    <source>
        <dbReference type="PROSITE" id="PS51186"/>
    </source>
</evidence>
<dbReference type="Proteomes" id="UP001239167">
    <property type="component" value="Unassembled WGS sequence"/>
</dbReference>
<reference evidence="2 3" key="1">
    <citation type="submission" date="2023-07" db="EMBL/GenBank/DDBJ databases">
        <title>Genomic Encyclopedia of Type Strains, Phase IV (KMG-IV): sequencing the most valuable type-strain genomes for metagenomic binning, comparative biology and taxonomic classification.</title>
        <authorList>
            <person name="Goeker M."/>
        </authorList>
    </citation>
    <scope>NUCLEOTIDE SEQUENCE [LARGE SCALE GENOMIC DNA]</scope>
    <source>
        <strain evidence="2 3">DSM 16980</strain>
    </source>
</reference>
<evidence type="ECO:0000313" key="3">
    <source>
        <dbReference type="Proteomes" id="UP001239167"/>
    </source>
</evidence>
<dbReference type="CDD" id="cd04301">
    <property type="entry name" value="NAT_SF"/>
    <property type="match status" value="1"/>
</dbReference>